<protein>
    <submittedName>
        <fullName evidence="2">Uncharacterized protein</fullName>
    </submittedName>
</protein>
<proteinExistence type="predicted"/>
<gene>
    <name evidence="2" type="ORF">F0U47_09625</name>
</gene>
<evidence type="ECO:0000256" key="1">
    <source>
        <dbReference type="SAM" id="MobiDB-lite"/>
    </source>
</evidence>
<dbReference type="RefSeq" id="WP_149750053.1">
    <property type="nucleotide sequence ID" value="NZ_VUJW01000003.1"/>
</dbReference>
<evidence type="ECO:0000313" key="3">
    <source>
        <dbReference type="Proteomes" id="UP000324351"/>
    </source>
</evidence>
<dbReference type="Proteomes" id="UP000324351">
    <property type="component" value="Unassembled WGS sequence"/>
</dbReference>
<dbReference type="EMBL" id="VUJW01000003">
    <property type="protein sequence ID" value="KAA1427689.1"/>
    <property type="molecule type" value="Genomic_DNA"/>
</dbReference>
<name>A0A5B1M6D5_9ACTN</name>
<organism evidence="2 3">
    <name type="scientific">Nocardioides antri</name>
    <dbReference type="NCBI Taxonomy" id="2607659"/>
    <lineage>
        <taxon>Bacteria</taxon>
        <taxon>Bacillati</taxon>
        <taxon>Actinomycetota</taxon>
        <taxon>Actinomycetes</taxon>
        <taxon>Propionibacteriales</taxon>
        <taxon>Nocardioidaceae</taxon>
        <taxon>Nocardioides</taxon>
    </lineage>
</organism>
<feature type="region of interest" description="Disordered" evidence="1">
    <location>
        <begin position="1"/>
        <end position="20"/>
    </location>
</feature>
<dbReference type="AlphaFoldDB" id="A0A5B1M6D5"/>
<reference evidence="2 3" key="2">
    <citation type="submission" date="2019-09" db="EMBL/GenBank/DDBJ databases">
        <authorList>
            <person name="Jin C."/>
        </authorList>
    </citation>
    <scope>NUCLEOTIDE SEQUENCE [LARGE SCALE GENOMIC DNA]</scope>
    <source>
        <strain evidence="2 3">BN140041</strain>
    </source>
</reference>
<accession>A0A5B1M6D5</accession>
<evidence type="ECO:0000313" key="2">
    <source>
        <dbReference type="EMBL" id="KAA1427689.1"/>
    </source>
</evidence>
<sequence length="71" mass="7954">MGGPRGDSLYGHTGSDDDEIYVSNAGQPDVIFCDGGFDWVEISLRRHERRDPLDRYVDCESVHVDRDGIPS</sequence>
<reference evidence="2 3" key="1">
    <citation type="submission" date="2019-09" db="EMBL/GenBank/DDBJ databases">
        <title>Nocardioides panacisoli sp. nov., isolated from the soil of a ginseng field.</title>
        <authorList>
            <person name="Cho C."/>
        </authorList>
    </citation>
    <scope>NUCLEOTIDE SEQUENCE [LARGE SCALE GENOMIC DNA]</scope>
    <source>
        <strain evidence="2 3">BN140041</strain>
    </source>
</reference>
<keyword evidence="3" id="KW-1185">Reference proteome</keyword>
<comment type="caution">
    <text evidence="2">The sequence shown here is derived from an EMBL/GenBank/DDBJ whole genome shotgun (WGS) entry which is preliminary data.</text>
</comment>